<feature type="compositionally biased region" description="Low complexity" evidence="1">
    <location>
        <begin position="45"/>
        <end position="56"/>
    </location>
</feature>
<keyword evidence="3" id="KW-1185">Reference proteome</keyword>
<evidence type="ECO:0000313" key="3">
    <source>
        <dbReference type="Proteomes" id="UP001596512"/>
    </source>
</evidence>
<gene>
    <name evidence="2" type="ORF">ACFQV2_19960</name>
</gene>
<organism evidence="2 3">
    <name type="scientific">Actinokineospora soli</name>
    <dbReference type="NCBI Taxonomy" id="1048753"/>
    <lineage>
        <taxon>Bacteria</taxon>
        <taxon>Bacillati</taxon>
        <taxon>Actinomycetota</taxon>
        <taxon>Actinomycetes</taxon>
        <taxon>Pseudonocardiales</taxon>
        <taxon>Pseudonocardiaceae</taxon>
        <taxon>Actinokineospora</taxon>
    </lineage>
</organism>
<accession>A0ABW2TRP2</accession>
<comment type="caution">
    <text evidence="2">The sequence shown here is derived from an EMBL/GenBank/DDBJ whole genome shotgun (WGS) entry which is preliminary data.</text>
</comment>
<dbReference type="Proteomes" id="UP001596512">
    <property type="component" value="Unassembled WGS sequence"/>
</dbReference>
<dbReference type="EMBL" id="JBHTEY010000004">
    <property type="protein sequence ID" value="MFC7615433.1"/>
    <property type="molecule type" value="Genomic_DNA"/>
</dbReference>
<proteinExistence type="predicted"/>
<sequence length="70" mass="6715">MTVSLAIVGAGARGAAYGRIAAAEGARVTAVADPDPAAAPPPRPSSASRTTTSSPTGATWPGCPGSPTPR</sequence>
<feature type="region of interest" description="Disordered" evidence="1">
    <location>
        <begin position="32"/>
        <end position="70"/>
    </location>
</feature>
<reference evidence="3" key="1">
    <citation type="journal article" date="2019" name="Int. J. Syst. Evol. Microbiol.">
        <title>The Global Catalogue of Microorganisms (GCM) 10K type strain sequencing project: providing services to taxonomists for standard genome sequencing and annotation.</title>
        <authorList>
            <consortium name="The Broad Institute Genomics Platform"/>
            <consortium name="The Broad Institute Genome Sequencing Center for Infectious Disease"/>
            <person name="Wu L."/>
            <person name="Ma J."/>
        </authorList>
    </citation>
    <scope>NUCLEOTIDE SEQUENCE [LARGE SCALE GENOMIC DNA]</scope>
    <source>
        <strain evidence="3">JCM 17695</strain>
    </source>
</reference>
<name>A0ABW2TRP2_9PSEU</name>
<protein>
    <recommendedName>
        <fullName evidence="4">Oxidoreductase family, NAD-binding Rossmann fold</fullName>
    </recommendedName>
</protein>
<evidence type="ECO:0000256" key="1">
    <source>
        <dbReference type="SAM" id="MobiDB-lite"/>
    </source>
</evidence>
<dbReference type="Gene3D" id="3.40.50.720">
    <property type="entry name" value="NAD(P)-binding Rossmann-like Domain"/>
    <property type="match status" value="1"/>
</dbReference>
<evidence type="ECO:0008006" key="4">
    <source>
        <dbReference type="Google" id="ProtNLM"/>
    </source>
</evidence>
<evidence type="ECO:0000313" key="2">
    <source>
        <dbReference type="EMBL" id="MFC7615433.1"/>
    </source>
</evidence>